<keyword evidence="4" id="KW-1134">Transmembrane beta strand</keyword>
<accession>A0ABV3X3H3</accession>
<evidence type="ECO:0000256" key="1">
    <source>
        <dbReference type="ARBA" id="ARBA00004442"/>
    </source>
</evidence>
<proteinExistence type="inferred from homology"/>
<dbReference type="EMBL" id="JARVLH010000002">
    <property type="protein sequence ID" value="MEX5284746.1"/>
    <property type="molecule type" value="Genomic_DNA"/>
</dbReference>
<name>A0ABV3X3H3_9FIRM</name>
<evidence type="ECO:0000256" key="5">
    <source>
        <dbReference type="ARBA" id="ARBA00022692"/>
    </source>
</evidence>
<feature type="compositionally biased region" description="Low complexity" evidence="8">
    <location>
        <begin position="515"/>
        <end position="531"/>
    </location>
</feature>
<comment type="caution">
    <text evidence="10">The sequence shown here is derived from an EMBL/GenBank/DDBJ whole genome shotgun (WGS) entry which is preliminary data.</text>
</comment>
<reference evidence="10 11" key="1">
    <citation type="submission" date="2023-04" db="EMBL/GenBank/DDBJ databases">
        <title>Genome Sequence of Selenomonas sputigena ATCC 33150.</title>
        <authorList>
            <person name="Miller D.P."/>
            <person name="Anvari S."/>
            <person name="Polson S.W."/>
            <person name="Macdonald M."/>
            <person name="Mcdowell J.V."/>
        </authorList>
    </citation>
    <scope>NUCLEOTIDE SEQUENCE [LARGE SCALE GENOMIC DNA]</scope>
    <source>
        <strain evidence="10 11">ATCC 33150</strain>
    </source>
</reference>
<evidence type="ECO:0000313" key="10">
    <source>
        <dbReference type="EMBL" id="MEX5284746.1"/>
    </source>
</evidence>
<keyword evidence="7" id="KW-0998">Cell outer membrane</keyword>
<feature type="chain" id="PRO_5046593621" evidence="9">
    <location>
        <begin position="31"/>
        <end position="531"/>
    </location>
</feature>
<comment type="subcellular location">
    <subcellularLocation>
        <location evidence="1">Cell outer membrane</location>
    </subcellularLocation>
</comment>
<evidence type="ECO:0000256" key="6">
    <source>
        <dbReference type="ARBA" id="ARBA00023136"/>
    </source>
</evidence>
<evidence type="ECO:0000256" key="9">
    <source>
        <dbReference type="SAM" id="SignalP"/>
    </source>
</evidence>
<evidence type="ECO:0000256" key="2">
    <source>
        <dbReference type="ARBA" id="ARBA00007613"/>
    </source>
</evidence>
<evidence type="ECO:0000256" key="3">
    <source>
        <dbReference type="ARBA" id="ARBA00022448"/>
    </source>
</evidence>
<dbReference type="InterPro" id="IPR003423">
    <property type="entry name" value="OMP_efflux"/>
</dbReference>
<feature type="signal peptide" evidence="9">
    <location>
        <begin position="1"/>
        <end position="30"/>
    </location>
</feature>
<feature type="region of interest" description="Disordered" evidence="8">
    <location>
        <begin position="489"/>
        <end position="531"/>
    </location>
</feature>
<evidence type="ECO:0000256" key="7">
    <source>
        <dbReference type="ARBA" id="ARBA00023237"/>
    </source>
</evidence>
<dbReference type="Pfam" id="PF02321">
    <property type="entry name" value="OEP"/>
    <property type="match status" value="2"/>
</dbReference>
<dbReference type="RefSeq" id="WP_368846470.1">
    <property type="nucleotide sequence ID" value="NZ_CP194411.1"/>
</dbReference>
<keyword evidence="9" id="KW-0732">Signal</keyword>
<evidence type="ECO:0000256" key="8">
    <source>
        <dbReference type="SAM" id="MobiDB-lite"/>
    </source>
</evidence>
<keyword evidence="6" id="KW-0472">Membrane</keyword>
<dbReference type="PANTHER" id="PTHR30026">
    <property type="entry name" value="OUTER MEMBRANE PROTEIN TOLC"/>
    <property type="match status" value="1"/>
</dbReference>
<dbReference type="SUPFAM" id="SSF56954">
    <property type="entry name" value="Outer membrane efflux proteins (OEP)"/>
    <property type="match status" value="1"/>
</dbReference>
<keyword evidence="5" id="KW-0812">Transmembrane</keyword>
<dbReference type="InterPro" id="IPR051906">
    <property type="entry name" value="TolC-like"/>
</dbReference>
<evidence type="ECO:0000256" key="4">
    <source>
        <dbReference type="ARBA" id="ARBA00022452"/>
    </source>
</evidence>
<dbReference type="PANTHER" id="PTHR30026:SF20">
    <property type="entry name" value="OUTER MEMBRANE PROTEIN TOLC"/>
    <property type="match status" value="1"/>
</dbReference>
<dbReference type="Proteomes" id="UP001559623">
    <property type="component" value="Unassembled WGS sequence"/>
</dbReference>
<organism evidence="10 11">
    <name type="scientific">Selenomonas sputigena</name>
    <dbReference type="NCBI Taxonomy" id="69823"/>
    <lineage>
        <taxon>Bacteria</taxon>
        <taxon>Bacillati</taxon>
        <taxon>Bacillota</taxon>
        <taxon>Negativicutes</taxon>
        <taxon>Selenomonadales</taxon>
        <taxon>Selenomonadaceae</taxon>
        <taxon>Selenomonas</taxon>
    </lineage>
</organism>
<sequence>MNHSKRFKKKLTALVVGALVSMNLAATALAAEGRTLALDESVELALANNRTIKSSVTDVDAANWAYHEARRNGGPQLKLTTQGNRVGGRAYEHYGHNYAFRSGAEIGFPLYTGGRIENMIDAARYGINGADLTLENTKQAVRYQTTSQYFRVLECRNLIKVNQMSIDNLQQHLKNVDAQYNAGTVARSDVLASQVALANAEQALVRAKNNYDVAMATLNNIIGLPTGMELNLVDELGYAKYDLTLEGCTDYAHVHRADGMAADYAVRQANSVLEATKAGARPQVNAVAARTIGGYELFSNNTDSADTWSIGVQASWTAFDNNVTAAQVEQKRAAVHKLQQAAEAAYEQIDLDVRTAYLSLLAAEKNIRTTSVAVERATEDYKIAQVRYSAGVGTNLDVTDADEKLVTAQTNYYDALYNYNVSKAALDKAMGLPIDLDAVSYSEKVDDKKHKEAKDQAEKALFHTDAAAQLAGDEQVRLDADLKYNPTARREAVLPSSGKAKPSVKAASGAKAQQGTSGKATAEAASAAEGR</sequence>
<comment type="similarity">
    <text evidence="2">Belongs to the outer membrane factor (OMF) (TC 1.B.17) family.</text>
</comment>
<keyword evidence="3" id="KW-0813">Transport</keyword>
<protein>
    <submittedName>
        <fullName evidence="10">TolC family protein</fullName>
    </submittedName>
</protein>
<evidence type="ECO:0000313" key="11">
    <source>
        <dbReference type="Proteomes" id="UP001559623"/>
    </source>
</evidence>
<gene>
    <name evidence="10" type="ORF">QCO44_03695</name>
</gene>
<keyword evidence="11" id="KW-1185">Reference proteome</keyword>
<dbReference type="Gene3D" id="1.20.1600.10">
    <property type="entry name" value="Outer membrane efflux proteins (OEP)"/>
    <property type="match status" value="1"/>
</dbReference>